<organism evidence="3 4">
    <name type="scientific">Denitratimonas tolerans</name>
    <dbReference type="NCBI Taxonomy" id="1338420"/>
    <lineage>
        <taxon>Bacteria</taxon>
        <taxon>Pseudomonadati</taxon>
        <taxon>Pseudomonadota</taxon>
        <taxon>Gammaproteobacteria</taxon>
        <taxon>Lysobacterales</taxon>
        <taxon>Lysobacteraceae</taxon>
        <taxon>Denitratimonas</taxon>
    </lineage>
</organism>
<dbReference type="Gene3D" id="3.90.420.10">
    <property type="entry name" value="Oxidoreductase, molybdopterin-binding domain"/>
    <property type="match status" value="1"/>
</dbReference>
<evidence type="ECO:0000313" key="3">
    <source>
        <dbReference type="EMBL" id="MEJ1250397.1"/>
    </source>
</evidence>
<dbReference type="InterPro" id="IPR000572">
    <property type="entry name" value="OxRdtase_Mopterin-bd_dom"/>
</dbReference>
<evidence type="ECO:0000259" key="2">
    <source>
        <dbReference type="Pfam" id="PF00174"/>
    </source>
</evidence>
<dbReference type="EMBL" id="JBBDHC010000019">
    <property type="protein sequence ID" value="MEJ1250397.1"/>
    <property type="molecule type" value="Genomic_DNA"/>
</dbReference>
<feature type="chain" id="PRO_5044015745" evidence="1">
    <location>
        <begin position="19"/>
        <end position="175"/>
    </location>
</feature>
<dbReference type="RefSeq" id="WP_337336099.1">
    <property type="nucleotide sequence ID" value="NZ_JBBDHC010000019.1"/>
</dbReference>
<evidence type="ECO:0000256" key="1">
    <source>
        <dbReference type="SAM" id="SignalP"/>
    </source>
</evidence>
<gene>
    <name evidence="3" type="ORF">WB794_12015</name>
</gene>
<evidence type="ECO:0000313" key="4">
    <source>
        <dbReference type="Proteomes" id="UP001364472"/>
    </source>
</evidence>
<dbReference type="Proteomes" id="UP001364472">
    <property type="component" value="Unassembled WGS sequence"/>
</dbReference>
<accession>A0AAW9R9F7</accession>
<keyword evidence="4" id="KW-1185">Reference proteome</keyword>
<protein>
    <submittedName>
        <fullName evidence="3">Molybdopterin-dependent oxidoreductase</fullName>
    </submittedName>
</protein>
<reference evidence="3 4" key="1">
    <citation type="journal article" date="2016" name="Antonie Van Leeuwenhoek">
        <title>Denitratimonas tolerans gen. nov., sp. nov., a denitrifying bacterium isolated from a bioreactor for tannery wastewater treatment.</title>
        <authorList>
            <person name="Han S.I."/>
            <person name="Kim J.O."/>
            <person name="Lee Y.R."/>
            <person name="Ekpeghere K.I."/>
            <person name="Koh S.C."/>
            <person name="Whang K.S."/>
        </authorList>
    </citation>
    <scope>NUCLEOTIDE SEQUENCE [LARGE SCALE GENOMIC DNA]</scope>
    <source>
        <strain evidence="3 4">KACC 17565</strain>
    </source>
</reference>
<dbReference type="Pfam" id="PF00174">
    <property type="entry name" value="Oxidored_molyb"/>
    <property type="match status" value="1"/>
</dbReference>
<feature type="domain" description="Oxidoreductase molybdopterin-binding" evidence="2">
    <location>
        <begin position="24"/>
        <end position="173"/>
    </location>
</feature>
<dbReference type="SUPFAM" id="SSF56524">
    <property type="entry name" value="Oxidoreductase molybdopterin-binding domain"/>
    <property type="match status" value="1"/>
</dbReference>
<feature type="signal peptide" evidence="1">
    <location>
        <begin position="1"/>
        <end position="18"/>
    </location>
</feature>
<comment type="caution">
    <text evidence="3">The sequence shown here is derived from an EMBL/GenBank/DDBJ whole genome shotgun (WGS) entry which is preliminary data.</text>
</comment>
<dbReference type="InterPro" id="IPR036374">
    <property type="entry name" value="OxRdtase_Mopterin-bd_sf"/>
</dbReference>
<dbReference type="AlphaFoldDB" id="A0AAW9R9F7"/>
<proteinExistence type="predicted"/>
<keyword evidence="1" id="KW-0732">Signal</keyword>
<name>A0AAW9R9F7_9GAMM</name>
<sequence>MKIHALLLALLLAPALSAAPADHPETGAPSHSVRVTGAVKAPAEFDVAALQDLVARDTGPVDVVCASGATVGSVQNFRGVRLTDVIDRVGIDVQGHKDARRMVILARATDGYLVTFSWNELYNSPIGKDVLVAWEKDGKPLEAREGQLLLISGQDIKTGPRHVRWLSGIEVIRME</sequence>